<accession>A0AAD8UQA9</accession>
<name>A0AAD8UQA9_GLOAC</name>
<feature type="transmembrane region" description="Helical" evidence="1">
    <location>
        <begin position="80"/>
        <end position="102"/>
    </location>
</feature>
<protein>
    <submittedName>
        <fullName evidence="2">Uncharacterized protein</fullName>
    </submittedName>
</protein>
<comment type="caution">
    <text evidence="2">The sequence shown here is derived from an EMBL/GenBank/DDBJ whole genome shotgun (WGS) entry which is preliminary data.</text>
</comment>
<keyword evidence="1" id="KW-0472">Membrane</keyword>
<gene>
    <name evidence="2" type="ORF">BDZ83DRAFT_307304</name>
</gene>
<evidence type="ECO:0000313" key="2">
    <source>
        <dbReference type="EMBL" id="KAK1725411.1"/>
    </source>
</evidence>
<evidence type="ECO:0000256" key="1">
    <source>
        <dbReference type="SAM" id="Phobius"/>
    </source>
</evidence>
<dbReference type="AlphaFoldDB" id="A0AAD8UQA9"/>
<dbReference type="GeneID" id="85386187"/>
<keyword evidence="1" id="KW-0812">Transmembrane</keyword>
<sequence length="152" mass="16993">MSSPTSLHTHARRIYTYTLAGALGPGVRMPRRARAPALSPFPRGVQILTRTWESERRTTRKAANVSRTLSLNESRVGIELALLLTRVLFLLSTLFLPFLFLLSPSACVSQSNLGYLPGLTSFSVFHPLFLLFVGPWALEQNLEKVPSLWARE</sequence>
<dbReference type="Proteomes" id="UP001244207">
    <property type="component" value="Unassembled WGS sequence"/>
</dbReference>
<organism evidence="2 3">
    <name type="scientific">Glomerella acutata</name>
    <name type="common">Colletotrichum acutatum</name>
    <dbReference type="NCBI Taxonomy" id="27357"/>
    <lineage>
        <taxon>Eukaryota</taxon>
        <taxon>Fungi</taxon>
        <taxon>Dikarya</taxon>
        <taxon>Ascomycota</taxon>
        <taxon>Pezizomycotina</taxon>
        <taxon>Sordariomycetes</taxon>
        <taxon>Hypocreomycetidae</taxon>
        <taxon>Glomerellales</taxon>
        <taxon>Glomerellaceae</taxon>
        <taxon>Colletotrichum</taxon>
        <taxon>Colletotrichum acutatum species complex</taxon>
    </lineage>
</organism>
<dbReference type="EMBL" id="JAHMHS010000042">
    <property type="protein sequence ID" value="KAK1725411.1"/>
    <property type="molecule type" value="Genomic_DNA"/>
</dbReference>
<dbReference type="RefSeq" id="XP_060365466.1">
    <property type="nucleotide sequence ID" value="XM_060502288.1"/>
</dbReference>
<feature type="transmembrane region" description="Helical" evidence="1">
    <location>
        <begin position="114"/>
        <end position="138"/>
    </location>
</feature>
<keyword evidence="1" id="KW-1133">Transmembrane helix</keyword>
<reference evidence="2" key="1">
    <citation type="submission" date="2021-12" db="EMBL/GenBank/DDBJ databases">
        <title>Comparative genomics, transcriptomics and evolutionary studies reveal genomic signatures of adaptation to plant cell wall in hemibiotrophic fungi.</title>
        <authorList>
            <consortium name="DOE Joint Genome Institute"/>
            <person name="Baroncelli R."/>
            <person name="Diaz J.F."/>
            <person name="Benocci T."/>
            <person name="Peng M."/>
            <person name="Battaglia E."/>
            <person name="Haridas S."/>
            <person name="Andreopoulos W."/>
            <person name="Labutti K."/>
            <person name="Pangilinan J."/>
            <person name="Floch G.L."/>
            <person name="Makela M.R."/>
            <person name="Henrissat B."/>
            <person name="Grigoriev I.V."/>
            <person name="Crouch J.A."/>
            <person name="De Vries R.P."/>
            <person name="Sukno S.A."/>
            <person name="Thon M.R."/>
        </authorList>
    </citation>
    <scope>NUCLEOTIDE SEQUENCE</scope>
    <source>
        <strain evidence="2">CBS 112980</strain>
    </source>
</reference>
<keyword evidence="3" id="KW-1185">Reference proteome</keyword>
<proteinExistence type="predicted"/>
<evidence type="ECO:0000313" key="3">
    <source>
        <dbReference type="Proteomes" id="UP001244207"/>
    </source>
</evidence>